<dbReference type="EMBL" id="UYRR01013347">
    <property type="protein sequence ID" value="VDK26754.1"/>
    <property type="molecule type" value="Genomic_DNA"/>
</dbReference>
<reference evidence="1 2" key="2">
    <citation type="submission" date="2018-11" db="EMBL/GenBank/DDBJ databases">
        <authorList>
            <consortium name="Pathogen Informatics"/>
        </authorList>
    </citation>
    <scope>NUCLEOTIDE SEQUENCE [LARGE SCALE GENOMIC DNA]</scope>
</reference>
<sequence length="73" mass="7717">MNAVKCGGGGGGHVSDRRSGVVLIGAVVSVLAERVARRGFGSGQGQYTAMMLDEFLQLNGLLTHWVVSARWTQ</sequence>
<keyword evidence="2" id="KW-1185">Reference proteome</keyword>
<reference evidence="3" key="1">
    <citation type="submission" date="2017-02" db="UniProtKB">
        <authorList>
            <consortium name="WormBaseParasite"/>
        </authorList>
    </citation>
    <scope>IDENTIFICATION</scope>
</reference>
<organism evidence="3">
    <name type="scientific">Anisakis simplex</name>
    <name type="common">Herring worm</name>
    <dbReference type="NCBI Taxonomy" id="6269"/>
    <lineage>
        <taxon>Eukaryota</taxon>
        <taxon>Metazoa</taxon>
        <taxon>Ecdysozoa</taxon>
        <taxon>Nematoda</taxon>
        <taxon>Chromadorea</taxon>
        <taxon>Rhabditida</taxon>
        <taxon>Spirurina</taxon>
        <taxon>Ascaridomorpha</taxon>
        <taxon>Ascaridoidea</taxon>
        <taxon>Anisakidae</taxon>
        <taxon>Anisakis</taxon>
        <taxon>Anisakis simplex complex</taxon>
    </lineage>
</organism>
<accession>A0A0M3JFT0</accession>
<proteinExistence type="predicted"/>
<evidence type="ECO:0000313" key="1">
    <source>
        <dbReference type="EMBL" id="VDK26754.1"/>
    </source>
</evidence>
<evidence type="ECO:0000313" key="3">
    <source>
        <dbReference type="WBParaSite" id="ASIM_0000648401-mRNA-1"/>
    </source>
</evidence>
<protein>
    <submittedName>
        <fullName evidence="1 3">Uncharacterized protein</fullName>
    </submittedName>
</protein>
<dbReference type="AlphaFoldDB" id="A0A0M3JFT0"/>
<name>A0A0M3JFT0_ANISI</name>
<evidence type="ECO:0000313" key="2">
    <source>
        <dbReference type="Proteomes" id="UP000267096"/>
    </source>
</evidence>
<gene>
    <name evidence="1" type="ORF">ASIM_LOCUS6257</name>
</gene>
<dbReference type="WBParaSite" id="ASIM_0000648401-mRNA-1">
    <property type="protein sequence ID" value="ASIM_0000648401-mRNA-1"/>
    <property type="gene ID" value="ASIM_0000648401"/>
</dbReference>
<dbReference type="Proteomes" id="UP000267096">
    <property type="component" value="Unassembled WGS sequence"/>
</dbReference>